<dbReference type="Gene3D" id="1.20.120.30">
    <property type="entry name" value="Aspartate receptor, ligand-binding domain"/>
    <property type="match status" value="1"/>
</dbReference>
<evidence type="ECO:0000256" key="1">
    <source>
        <dbReference type="ARBA" id="ARBA00023224"/>
    </source>
</evidence>
<dbReference type="PROSITE" id="PS50111">
    <property type="entry name" value="CHEMOTAXIS_TRANSDUC_2"/>
    <property type="match status" value="1"/>
</dbReference>
<dbReference type="KEGG" id="tper:IWA51_12470"/>
<dbReference type="PRINTS" id="PR00260">
    <property type="entry name" value="CHEMTRNSDUCR"/>
</dbReference>
<dbReference type="Gene3D" id="1.10.287.950">
    <property type="entry name" value="Methyl-accepting chemotaxis protein"/>
    <property type="match status" value="1"/>
</dbReference>
<dbReference type="Pfam" id="PF13682">
    <property type="entry name" value="CZB"/>
    <property type="match status" value="1"/>
</dbReference>
<reference evidence="5 6" key="1">
    <citation type="submission" date="2020-11" db="EMBL/GenBank/DDBJ databases">
        <title>Treponema Peruensis nv. sp., first commensal Treponema isolated from human feces.</title>
        <authorList>
            <person name="Belkhou C."/>
            <person name="Raes J."/>
        </authorList>
    </citation>
    <scope>NUCLEOTIDE SEQUENCE [LARGE SCALE GENOMIC DNA]</scope>
    <source>
        <strain evidence="5 6">RCC2812</strain>
    </source>
</reference>
<organism evidence="5 6">
    <name type="scientific">Treponema peruense</name>
    <dbReference type="NCBI Taxonomy" id="2787628"/>
    <lineage>
        <taxon>Bacteria</taxon>
        <taxon>Pseudomonadati</taxon>
        <taxon>Spirochaetota</taxon>
        <taxon>Spirochaetia</taxon>
        <taxon>Spirochaetales</taxon>
        <taxon>Treponemataceae</taxon>
        <taxon>Treponema</taxon>
    </lineage>
</organism>
<dbReference type="InterPro" id="IPR025991">
    <property type="entry name" value="Chemoreceptor_zinc-bind_dom"/>
</dbReference>
<evidence type="ECO:0000313" key="5">
    <source>
        <dbReference type="EMBL" id="QQA01045.1"/>
    </source>
</evidence>
<dbReference type="GO" id="GO:0006935">
    <property type="term" value="P:chemotaxis"/>
    <property type="evidence" value="ECO:0007669"/>
    <property type="project" value="InterPro"/>
</dbReference>
<evidence type="ECO:0000313" key="6">
    <source>
        <dbReference type="Proteomes" id="UP000595224"/>
    </source>
</evidence>
<dbReference type="PANTHER" id="PTHR32089:SF112">
    <property type="entry name" value="LYSOZYME-LIKE PROTEIN-RELATED"/>
    <property type="match status" value="1"/>
</dbReference>
<evidence type="ECO:0000256" key="3">
    <source>
        <dbReference type="PROSITE-ProRule" id="PRU00284"/>
    </source>
</evidence>
<keyword evidence="6" id="KW-1185">Reference proteome</keyword>
<proteinExistence type="inferred from homology"/>
<name>A0A7T3V5K7_9SPIR</name>
<dbReference type="SUPFAM" id="SSF58104">
    <property type="entry name" value="Methyl-accepting chemotaxis protein (MCP) signaling domain"/>
    <property type="match status" value="1"/>
</dbReference>
<dbReference type="SMART" id="SM00283">
    <property type="entry name" value="MA"/>
    <property type="match status" value="1"/>
</dbReference>
<dbReference type="Proteomes" id="UP000595224">
    <property type="component" value="Chromosome"/>
</dbReference>
<dbReference type="GO" id="GO:0004888">
    <property type="term" value="F:transmembrane signaling receptor activity"/>
    <property type="evidence" value="ECO:0007669"/>
    <property type="project" value="InterPro"/>
</dbReference>
<dbReference type="PANTHER" id="PTHR32089">
    <property type="entry name" value="METHYL-ACCEPTING CHEMOTAXIS PROTEIN MCPB"/>
    <property type="match status" value="1"/>
</dbReference>
<feature type="domain" description="Methyl-accepting transducer" evidence="4">
    <location>
        <begin position="71"/>
        <end position="293"/>
    </location>
</feature>
<dbReference type="Pfam" id="PF00015">
    <property type="entry name" value="MCPsignal"/>
    <property type="match status" value="1"/>
</dbReference>
<comment type="similarity">
    <text evidence="2">Belongs to the methyl-accepting chemotaxis (MCP) protein family.</text>
</comment>
<dbReference type="AlphaFoldDB" id="A0A7T3V5K7"/>
<dbReference type="GO" id="GO:0007165">
    <property type="term" value="P:signal transduction"/>
    <property type="evidence" value="ECO:0007669"/>
    <property type="project" value="UniProtKB-KW"/>
</dbReference>
<protein>
    <submittedName>
        <fullName evidence="5">CZB domain-containing protein</fullName>
    </submittedName>
</protein>
<evidence type="ECO:0000256" key="2">
    <source>
        <dbReference type="ARBA" id="ARBA00029447"/>
    </source>
</evidence>
<dbReference type="GO" id="GO:0016020">
    <property type="term" value="C:membrane"/>
    <property type="evidence" value="ECO:0007669"/>
    <property type="project" value="InterPro"/>
</dbReference>
<dbReference type="EMBL" id="CP064936">
    <property type="protein sequence ID" value="QQA01045.1"/>
    <property type="molecule type" value="Genomic_DNA"/>
</dbReference>
<sequence length="461" mass="49398">MFGNKKAEISAAVKEAAVPEGSLVISVESAKKLAEGQEKFVDVLRKNIVSSSDIISDILKQEDSFKSFGVSMKGAISAIENISSQIQTVKGLVSEVDDAVHSSGASIEQIAGSVHKVADIVGERIVLTRELTSATESGSAKVAKVLDVISILNKNVDAIKNVISAINDISERTNLLAMNAAIEAAHAGKAGLGFAVVAGEIRKLSDVTRDNAANIDSTLRSMIDTLSEAHQTANEAGNAMKWIGGKVSETTDSFNQITEHMEQLSAGGDELLSSVKVISESADNLKEKFEGVSSCVGTIAESTSGSRQYFSNIRTNSASISSRMSEDLFNMNDMISTALDIDAVLEGEAKSAFPYSGIVLKHLAWVTKVRALIDGRLSAADVKIYDHTACDLGKWLASADEELKSRSGFALLESEHEELHSIVHKVFTSRDSMSRSELEQSYKDLLAKSGDVIKLLNELRR</sequence>
<dbReference type="RefSeq" id="WP_198442653.1">
    <property type="nucleotide sequence ID" value="NZ_CBCSHE010000007.1"/>
</dbReference>
<dbReference type="InterPro" id="IPR004089">
    <property type="entry name" value="MCPsignal_dom"/>
</dbReference>
<dbReference type="InterPro" id="IPR004090">
    <property type="entry name" value="Chemotax_Me-accpt_rcpt"/>
</dbReference>
<keyword evidence="1 3" id="KW-0807">Transducer</keyword>
<accession>A0A7T3V5K7</accession>
<evidence type="ECO:0000259" key="4">
    <source>
        <dbReference type="PROSITE" id="PS50111"/>
    </source>
</evidence>
<gene>
    <name evidence="5" type="ORF">IWA51_12470</name>
</gene>